<keyword evidence="2" id="KW-0813">Transport</keyword>
<evidence type="ECO:0000256" key="2">
    <source>
        <dbReference type="ARBA" id="ARBA00022448"/>
    </source>
</evidence>
<dbReference type="InterPro" id="IPR056535">
    <property type="entry name" value="TPR_NUP160_M"/>
</dbReference>
<proteinExistence type="predicted"/>
<dbReference type="Pfam" id="PF23345">
    <property type="entry name" value="NUP160_helical"/>
    <property type="match status" value="1"/>
</dbReference>
<feature type="domain" description="NUP160 middle TPR" evidence="7">
    <location>
        <begin position="925"/>
        <end position="965"/>
    </location>
</feature>
<feature type="domain" description="NUP160 helical" evidence="5">
    <location>
        <begin position="534"/>
        <end position="749"/>
    </location>
</feature>
<evidence type="ECO:0000259" key="7">
    <source>
        <dbReference type="Pfam" id="PF23354"/>
    </source>
</evidence>
<sequence>MTEFTLSYREVIPDQASSENWKEITLSTGGTQSTLQDIKVAERANGFCYEDSTKYHTRNRFIYWRINYDILELVEYSLDVNLTGNRIRYKFKDTPILDGISIHETMENIIVLVPTVCSVHRLIFSHPDKFHRQDKLLGTHPDLAAPSIFSRATGLEARNPSTFHVFSGPSTASDDLPTLACSYFLPETEEAIFVLAYSSNELLLLKQSPNGQTVSSELKGESLMPRFLSGLAEKFRQRNSDAENIVSLLILVVDFETYVLTLSRDGHLKFWSCTKGQCVAVIDILAETGDVVKDRVQGAILRKAVDENGSESIIAVYMSFTTGSRFYILKPVISGQQIRIVRLNTLYPSENDLIDFAIQTNRLWSAWRSEDGECVVYTASYKSNNWTRVILETLPDEDPLNMSDMDEHYEPRQFYLDYIFHPGRFPLSVISKALSIYKRQSIIADSHLTASGLRQRVCIAMENEIRDALIRPMVCEDDYLNCTEWCWQKFVGAVFLRKMSFSFLRPMDPLEHMTLCSDNMYRDQFINFSMLAEDMDTTGDVMDLFEIIVYLEQQMSEKFLRVFDKELYNLQAPDVVMANLLERIQSEMDSQFSDQVITMVNKITDLYKAMHKVLELLRYENTLANPDNEINPSALYQFSSQLGVSLVAGCLRQQAQTRFQICRNLLLICNILLNSKNSEWGVLEAIRSVCSPEIVVLTQASFGMLWLSGLTALVNLPQESSMQRLTPIKLSPVFNLRTTNSCAGLLELFISSTGGDEARKSFARVKCSDEALAHWHLSLLPFLNHMRHIIWPISGGTVLAEWLLSSGQHLWLQQYVRLLSNWCEWNSCTRSFLLAASFLTTGENYKAQELFQEAAKGIFSDQFLEQRILKGVEENPMKAYTNYYLKVIQLFELHKARDCAISVANTALSIVEPDDPLAIKRGPLSHRLAASVMYEQGFRLLHLSTPEALEKQVKCFLAAKSVLQLCNPDYAWVVRPTDTEDEEEIAFEPLAGSGKDLEVFKLQKQVEVVNINAIKRDLLFASAKLKLVRFDSTSPVNVTTPIELVTLLNSAGLFKTALEICTNFNLSYNSVFETLTKHSVLLTEEDHPGAWNWLAENDLQDLPVNRDSAADVVWQLLQECLEKYEKPNMTVLHNVICKKIINMKANIPIWLLASYKVRNAAELLRLLHSSGRLAEAVELANDYLLAAMGYGKEFYGFDRPLAPTAPAFCLPVYAIQNLINELDVQNSKSIEKPYNKEYNNLKDLFTKYLATATRISNELFSV</sequence>
<feature type="domain" description="Nucleoporin Nup120/160 beta-propeller" evidence="4">
    <location>
        <begin position="60"/>
        <end position="492"/>
    </location>
</feature>
<evidence type="ECO:0000256" key="1">
    <source>
        <dbReference type="ARBA" id="ARBA00004123"/>
    </source>
</evidence>
<dbReference type="AlphaFoldDB" id="A0AAV8Z8Z0"/>
<comment type="subcellular location">
    <subcellularLocation>
        <location evidence="1">Nucleus</location>
    </subcellularLocation>
</comment>
<dbReference type="Pfam" id="PF11715">
    <property type="entry name" value="Beta-prop_Nup120_160"/>
    <property type="match status" value="1"/>
</dbReference>
<feature type="domain" description="NUP160 C-terminal TPR" evidence="6">
    <location>
        <begin position="1012"/>
        <end position="1260"/>
    </location>
</feature>
<dbReference type="GO" id="GO:0017056">
    <property type="term" value="F:structural constituent of nuclear pore"/>
    <property type="evidence" value="ECO:0007669"/>
    <property type="project" value="TreeGrafter"/>
</dbReference>
<evidence type="ECO:0000259" key="4">
    <source>
        <dbReference type="Pfam" id="PF11715"/>
    </source>
</evidence>
<evidence type="ECO:0000313" key="9">
    <source>
        <dbReference type="Proteomes" id="UP001162162"/>
    </source>
</evidence>
<name>A0AAV8Z8Z0_9CUCU</name>
<dbReference type="InterPro" id="IPR059141">
    <property type="entry name" value="Beta-prop_Nup120_160"/>
</dbReference>
<dbReference type="InterPro" id="IPR021717">
    <property type="entry name" value="Nucleoporin_Nup160"/>
</dbReference>
<dbReference type="GO" id="GO:0005643">
    <property type="term" value="C:nuclear pore"/>
    <property type="evidence" value="ECO:0007669"/>
    <property type="project" value="TreeGrafter"/>
</dbReference>
<dbReference type="Pfam" id="PF23347">
    <property type="entry name" value="TPR_Nup160_C"/>
    <property type="match status" value="1"/>
</dbReference>
<dbReference type="InterPro" id="IPR056547">
    <property type="entry name" value="NUP160_helical"/>
</dbReference>
<protein>
    <recommendedName>
        <fullName evidence="10">Nuclear pore complex protein Nup160 homolog</fullName>
    </recommendedName>
</protein>
<dbReference type="PANTHER" id="PTHR21286:SF0">
    <property type="entry name" value="NUCLEAR PORE COMPLEX PROTEIN NUP160"/>
    <property type="match status" value="1"/>
</dbReference>
<accession>A0AAV8Z8Z0</accession>
<evidence type="ECO:0008006" key="10">
    <source>
        <dbReference type="Google" id="ProtNLM"/>
    </source>
</evidence>
<comment type="caution">
    <text evidence="8">The sequence shown here is derived from an EMBL/GenBank/DDBJ whole genome shotgun (WGS) entry which is preliminary data.</text>
</comment>
<dbReference type="PANTHER" id="PTHR21286">
    <property type="entry name" value="NUCLEAR PORE COMPLEX PROTEIN NUP160"/>
    <property type="match status" value="1"/>
</dbReference>
<reference evidence="8" key="1">
    <citation type="journal article" date="2023" name="Insect Mol. Biol.">
        <title>Genome sequencing provides insights into the evolution of gene families encoding plant cell wall-degrading enzymes in longhorned beetles.</title>
        <authorList>
            <person name="Shin N.R."/>
            <person name="Okamura Y."/>
            <person name="Kirsch R."/>
            <person name="Pauchet Y."/>
        </authorList>
    </citation>
    <scope>NUCLEOTIDE SEQUENCE</scope>
    <source>
        <strain evidence="8">AMC_N1</strain>
    </source>
</reference>
<dbReference type="EMBL" id="JAPWTK010000011">
    <property type="protein sequence ID" value="KAJ8959900.1"/>
    <property type="molecule type" value="Genomic_DNA"/>
</dbReference>
<dbReference type="InterPro" id="IPR056536">
    <property type="entry name" value="TPR_NUP160_C"/>
</dbReference>
<evidence type="ECO:0000259" key="6">
    <source>
        <dbReference type="Pfam" id="PF23347"/>
    </source>
</evidence>
<evidence type="ECO:0000256" key="3">
    <source>
        <dbReference type="ARBA" id="ARBA00023242"/>
    </source>
</evidence>
<dbReference type="Pfam" id="PF23354">
    <property type="entry name" value="TPR_NUP160_120_M"/>
    <property type="match status" value="2"/>
</dbReference>
<evidence type="ECO:0000313" key="8">
    <source>
        <dbReference type="EMBL" id="KAJ8959900.1"/>
    </source>
</evidence>
<keyword evidence="9" id="KW-1185">Reference proteome</keyword>
<feature type="domain" description="NUP160 middle TPR" evidence="7">
    <location>
        <begin position="791"/>
        <end position="916"/>
    </location>
</feature>
<dbReference type="Proteomes" id="UP001162162">
    <property type="component" value="Unassembled WGS sequence"/>
</dbReference>
<keyword evidence="3" id="KW-0539">Nucleus</keyword>
<organism evidence="8 9">
    <name type="scientific">Aromia moschata</name>
    <dbReference type="NCBI Taxonomy" id="1265417"/>
    <lineage>
        <taxon>Eukaryota</taxon>
        <taxon>Metazoa</taxon>
        <taxon>Ecdysozoa</taxon>
        <taxon>Arthropoda</taxon>
        <taxon>Hexapoda</taxon>
        <taxon>Insecta</taxon>
        <taxon>Pterygota</taxon>
        <taxon>Neoptera</taxon>
        <taxon>Endopterygota</taxon>
        <taxon>Coleoptera</taxon>
        <taxon>Polyphaga</taxon>
        <taxon>Cucujiformia</taxon>
        <taxon>Chrysomeloidea</taxon>
        <taxon>Cerambycidae</taxon>
        <taxon>Cerambycinae</taxon>
        <taxon>Callichromatini</taxon>
        <taxon>Aromia</taxon>
    </lineage>
</organism>
<gene>
    <name evidence="8" type="ORF">NQ318_011637</name>
</gene>
<evidence type="ECO:0000259" key="5">
    <source>
        <dbReference type="Pfam" id="PF23345"/>
    </source>
</evidence>